<evidence type="ECO:0000256" key="2">
    <source>
        <dbReference type="ARBA" id="ARBA00022475"/>
    </source>
</evidence>
<dbReference type="InterPro" id="IPR036259">
    <property type="entry name" value="MFS_trans_sf"/>
</dbReference>
<keyword evidence="4 6" id="KW-1133">Transmembrane helix</keyword>
<feature type="transmembrane region" description="Helical" evidence="6">
    <location>
        <begin position="91"/>
        <end position="115"/>
    </location>
</feature>
<feature type="transmembrane region" description="Helical" evidence="6">
    <location>
        <begin position="242"/>
        <end position="262"/>
    </location>
</feature>
<sequence>MWAAYAVSAYGTGLGFGAFSVIAIEVLHAGSAEVAALSSCGLAIGALLAVPLGPWMEFRAKRPVMIAMDVLRFAALASIPVAYWLNALSFAQLLVVSTVAAAAKIAFAAASGAYLKTIVPADRLLVATSRFESTTWSATVVGPPLGGAAIGLLGPVITVIFDAVSYLLSALGVTAIRVREQPPEPGQARARRWGDVVEGWRSILAHDTLRPLFFNTVLVNSLIMAGEPVASVLMLSHLGFPVWQYGLAFALPCLGGLIGSRLSPRVMARIGEHAVLRVFGTLRACWPIGLAFLRPGLPGLLVVMVTEFGLILCIGLFNSVFAAHRLRHTEPGKLSRVLTAWSVTSSATIAVVTVLWGLLAQLTGPRAALALAGALLLVTPVLLPRKEKVLSSVR</sequence>
<dbReference type="GO" id="GO:0022857">
    <property type="term" value="F:transmembrane transporter activity"/>
    <property type="evidence" value="ECO:0007669"/>
    <property type="project" value="InterPro"/>
</dbReference>
<dbReference type="Proteomes" id="UP000319769">
    <property type="component" value="Unassembled WGS sequence"/>
</dbReference>
<dbReference type="OrthoDB" id="3811961at2"/>
<dbReference type="PANTHER" id="PTHR23513:SF6">
    <property type="entry name" value="MAJOR FACILITATOR SUPERFAMILY ASSOCIATED DOMAIN-CONTAINING PROTEIN"/>
    <property type="match status" value="1"/>
</dbReference>
<evidence type="ECO:0000256" key="4">
    <source>
        <dbReference type="ARBA" id="ARBA00022989"/>
    </source>
</evidence>
<reference evidence="7" key="1">
    <citation type="submission" date="2019-09" db="EMBL/GenBank/DDBJ databases">
        <authorList>
            <person name="Teo W.F.A."/>
            <person name="Duangmal K."/>
        </authorList>
    </citation>
    <scope>NUCLEOTIDE SEQUENCE [LARGE SCALE GENOMIC DNA]</scope>
    <source>
        <strain evidence="7">K81G1</strain>
    </source>
</reference>
<keyword evidence="5 6" id="KW-0472">Membrane</keyword>
<gene>
    <name evidence="7" type="ORF">FPZ12_036520</name>
</gene>
<keyword evidence="8" id="KW-1185">Reference proteome</keyword>
<feature type="transmembrane region" description="Helical" evidence="6">
    <location>
        <begin position="274"/>
        <end position="293"/>
    </location>
</feature>
<keyword evidence="3 6" id="KW-0812">Transmembrane</keyword>
<protein>
    <submittedName>
        <fullName evidence="7">MFS transporter</fullName>
    </submittedName>
</protein>
<evidence type="ECO:0000313" key="7">
    <source>
        <dbReference type="EMBL" id="KAA9152679.1"/>
    </source>
</evidence>
<proteinExistence type="predicted"/>
<dbReference type="GO" id="GO:0005886">
    <property type="term" value="C:plasma membrane"/>
    <property type="evidence" value="ECO:0007669"/>
    <property type="project" value="UniProtKB-SubCell"/>
</dbReference>
<dbReference type="SUPFAM" id="SSF103473">
    <property type="entry name" value="MFS general substrate transporter"/>
    <property type="match status" value="1"/>
</dbReference>
<feature type="transmembrane region" description="Helical" evidence="6">
    <location>
        <begin position="64"/>
        <end position="85"/>
    </location>
</feature>
<feature type="transmembrane region" description="Helical" evidence="6">
    <location>
        <begin position="212"/>
        <end position="236"/>
    </location>
</feature>
<feature type="transmembrane region" description="Helical" evidence="6">
    <location>
        <begin position="7"/>
        <end position="28"/>
    </location>
</feature>
<dbReference type="AlphaFoldDB" id="A0A5N0USN3"/>
<evidence type="ECO:0000256" key="6">
    <source>
        <dbReference type="SAM" id="Phobius"/>
    </source>
</evidence>
<comment type="subcellular location">
    <subcellularLocation>
        <location evidence="1">Cell membrane</location>
        <topology evidence="1">Multi-pass membrane protein</topology>
    </subcellularLocation>
</comment>
<evidence type="ECO:0000256" key="3">
    <source>
        <dbReference type="ARBA" id="ARBA00022692"/>
    </source>
</evidence>
<feature type="transmembrane region" description="Helical" evidence="6">
    <location>
        <begin position="299"/>
        <end position="317"/>
    </location>
</feature>
<evidence type="ECO:0000256" key="5">
    <source>
        <dbReference type="ARBA" id="ARBA00023136"/>
    </source>
</evidence>
<comment type="caution">
    <text evidence="7">The sequence shown here is derived from an EMBL/GenBank/DDBJ whole genome shotgun (WGS) entry which is preliminary data.</text>
</comment>
<dbReference type="CDD" id="cd06173">
    <property type="entry name" value="MFS_MefA_like"/>
    <property type="match status" value="1"/>
</dbReference>
<feature type="transmembrane region" description="Helical" evidence="6">
    <location>
        <begin position="365"/>
        <end position="384"/>
    </location>
</feature>
<name>A0A5N0USN3_9PSEU</name>
<feature type="transmembrane region" description="Helical" evidence="6">
    <location>
        <begin position="338"/>
        <end position="359"/>
    </location>
</feature>
<dbReference type="InterPro" id="IPR011701">
    <property type="entry name" value="MFS"/>
</dbReference>
<dbReference type="Gene3D" id="1.20.1250.20">
    <property type="entry name" value="MFS general substrate transporter like domains"/>
    <property type="match status" value="1"/>
</dbReference>
<accession>A0A5N0USN3</accession>
<evidence type="ECO:0000313" key="8">
    <source>
        <dbReference type="Proteomes" id="UP000319769"/>
    </source>
</evidence>
<dbReference type="Pfam" id="PF07690">
    <property type="entry name" value="MFS_1"/>
    <property type="match status" value="1"/>
</dbReference>
<organism evidence="7 8">
    <name type="scientific">Amycolatopsis acidicola</name>
    <dbReference type="NCBI Taxonomy" id="2596893"/>
    <lineage>
        <taxon>Bacteria</taxon>
        <taxon>Bacillati</taxon>
        <taxon>Actinomycetota</taxon>
        <taxon>Actinomycetes</taxon>
        <taxon>Pseudonocardiales</taxon>
        <taxon>Pseudonocardiaceae</taxon>
        <taxon>Amycolatopsis</taxon>
    </lineage>
</organism>
<keyword evidence="2" id="KW-1003">Cell membrane</keyword>
<dbReference type="PANTHER" id="PTHR23513">
    <property type="entry name" value="INTEGRAL MEMBRANE EFFLUX PROTEIN-RELATED"/>
    <property type="match status" value="1"/>
</dbReference>
<feature type="transmembrane region" description="Helical" evidence="6">
    <location>
        <begin position="34"/>
        <end position="52"/>
    </location>
</feature>
<dbReference type="EMBL" id="VMNW02000085">
    <property type="protein sequence ID" value="KAA9152679.1"/>
    <property type="molecule type" value="Genomic_DNA"/>
</dbReference>
<evidence type="ECO:0000256" key="1">
    <source>
        <dbReference type="ARBA" id="ARBA00004651"/>
    </source>
</evidence>